<dbReference type="AlphaFoldDB" id="A0A1N6CX62"/>
<protein>
    <recommendedName>
        <fullName evidence="6">Prepilin-type N-terminal cleavage/methylation domain-containing protein</fullName>
    </recommendedName>
</protein>
<feature type="transmembrane region" description="Helical" evidence="1">
    <location>
        <begin position="12"/>
        <end position="34"/>
    </location>
</feature>
<reference evidence="3 4" key="1">
    <citation type="submission" date="2016-11" db="EMBL/GenBank/DDBJ databases">
        <authorList>
            <person name="Jaros S."/>
            <person name="Januszkiewicz K."/>
            <person name="Wedrychowicz H."/>
        </authorList>
    </citation>
    <scope>NUCLEOTIDE SEQUENCE [LARGE SCALE GENOMIC DNA]</scope>
    <source>
        <strain evidence="3 4">ACAM 239</strain>
    </source>
</reference>
<keyword evidence="1" id="KW-0472">Membrane</keyword>
<reference evidence="2 5" key="2">
    <citation type="submission" date="2020-03" db="EMBL/GenBank/DDBJ databases">
        <title>Complete Genome Sequence of Halomonas meridiana strain Eplume2, isolated from hydrothermal-plume in the north east Pacific Ocean.</title>
        <authorList>
            <person name="Kurihara Y."/>
            <person name="Kawai S."/>
            <person name="Sakai A."/>
            <person name="Galipon J."/>
            <person name="Arakawa K."/>
        </authorList>
    </citation>
    <scope>NUCLEOTIDE SEQUENCE [LARGE SCALE GENOMIC DNA]</scope>
    <source>
        <strain evidence="2 5">Eplume2</strain>
    </source>
</reference>
<dbReference type="InterPro" id="IPR012902">
    <property type="entry name" value="N_methyl_site"/>
</dbReference>
<keyword evidence="5" id="KW-1185">Reference proteome</keyword>
<evidence type="ECO:0000313" key="4">
    <source>
        <dbReference type="Proteomes" id="UP000185024"/>
    </source>
</evidence>
<sequence>MKAMKQQLGAGLVELMVAMAIGTVIALGAGQLFLSTFSTFSAVDELSRKQEVAVFLTQILAEELRKEDDVDRYALSCSIADAQCLCTISDTDKGNQPVINFYKDFEENHVISDAECSEDQEPLAIPEEGLDHHYKVKVPMMQGGESLIFHVTKRDIVTTTNPE</sequence>
<keyword evidence="1" id="KW-1133">Transmembrane helix</keyword>
<dbReference type="GeneID" id="97278163"/>
<dbReference type="Proteomes" id="UP000501053">
    <property type="component" value="Chromosome"/>
</dbReference>
<name>A0A1N6CX62_9GAMM</name>
<proteinExistence type="predicted"/>
<evidence type="ECO:0000313" key="3">
    <source>
        <dbReference type="EMBL" id="SIN71026.1"/>
    </source>
</evidence>
<evidence type="ECO:0008006" key="6">
    <source>
        <dbReference type="Google" id="ProtNLM"/>
    </source>
</evidence>
<gene>
    <name evidence="2" type="ORF">HMEPL2_18260</name>
    <name evidence="3" type="ORF">SAMN05878438_2717</name>
</gene>
<organism evidence="3 4">
    <name type="scientific">Vreelandella aquamarina</name>
    <dbReference type="NCBI Taxonomy" id="77097"/>
    <lineage>
        <taxon>Bacteria</taxon>
        <taxon>Pseudomonadati</taxon>
        <taxon>Pseudomonadota</taxon>
        <taxon>Gammaproteobacteria</taxon>
        <taxon>Oceanospirillales</taxon>
        <taxon>Halomonadaceae</taxon>
        <taxon>Vreelandella</taxon>
    </lineage>
</organism>
<dbReference type="Proteomes" id="UP000185024">
    <property type="component" value="Unassembled WGS sequence"/>
</dbReference>
<evidence type="ECO:0000313" key="2">
    <source>
        <dbReference type="EMBL" id="BCB71475.1"/>
    </source>
</evidence>
<accession>A0A1N6CX62</accession>
<keyword evidence="1" id="KW-0812">Transmembrane</keyword>
<dbReference type="EMBL" id="FSQX01000001">
    <property type="protein sequence ID" value="SIN71026.1"/>
    <property type="molecule type" value="Genomic_DNA"/>
</dbReference>
<evidence type="ECO:0000256" key="1">
    <source>
        <dbReference type="SAM" id="Phobius"/>
    </source>
</evidence>
<dbReference type="RefSeq" id="WP_074211479.1">
    <property type="nucleotide sequence ID" value="NZ_AP022869.1"/>
</dbReference>
<evidence type="ECO:0000313" key="5">
    <source>
        <dbReference type="Proteomes" id="UP000501053"/>
    </source>
</evidence>
<dbReference type="EMBL" id="AP022869">
    <property type="protein sequence ID" value="BCB71475.1"/>
    <property type="molecule type" value="Genomic_DNA"/>
</dbReference>
<dbReference type="Pfam" id="PF07963">
    <property type="entry name" value="N_methyl"/>
    <property type="match status" value="1"/>
</dbReference>